<reference evidence="1 2" key="1">
    <citation type="journal article" date="2014" name="Nature">
        <title>An environmental bacterial taxon with a large and distinct metabolic repertoire.</title>
        <authorList>
            <person name="Wilson M.C."/>
            <person name="Mori T."/>
            <person name="Ruckert C."/>
            <person name="Uria A.R."/>
            <person name="Helf M.J."/>
            <person name="Takada K."/>
            <person name="Gernert C."/>
            <person name="Steffens U.A."/>
            <person name="Heycke N."/>
            <person name="Schmitt S."/>
            <person name="Rinke C."/>
            <person name="Helfrich E.J."/>
            <person name="Brachmann A.O."/>
            <person name="Gurgui C."/>
            <person name="Wakimoto T."/>
            <person name="Kracht M."/>
            <person name="Crusemann M."/>
            <person name="Hentschel U."/>
            <person name="Abe I."/>
            <person name="Matsunaga S."/>
            <person name="Kalinowski J."/>
            <person name="Takeyama H."/>
            <person name="Piel J."/>
        </authorList>
    </citation>
    <scope>NUCLEOTIDE SEQUENCE [LARGE SCALE GENOMIC DNA]</scope>
    <source>
        <strain evidence="2">TSY2</strain>
    </source>
</reference>
<dbReference type="EMBL" id="AZHX01002772">
    <property type="protein sequence ID" value="ETW92866.1"/>
    <property type="molecule type" value="Genomic_DNA"/>
</dbReference>
<accession>W4L6C0</accession>
<name>W4L6C0_9BACT</name>
<dbReference type="Proteomes" id="UP000019140">
    <property type="component" value="Unassembled WGS sequence"/>
</dbReference>
<dbReference type="HOGENOM" id="CLU_3341742_0_0_7"/>
<organism evidence="1 2">
    <name type="scientific">Candidatus Entotheonella gemina</name>
    <dbReference type="NCBI Taxonomy" id="1429439"/>
    <lineage>
        <taxon>Bacteria</taxon>
        <taxon>Pseudomonadati</taxon>
        <taxon>Nitrospinota/Tectimicrobiota group</taxon>
        <taxon>Candidatus Tectimicrobiota</taxon>
        <taxon>Candidatus Entotheonellia</taxon>
        <taxon>Candidatus Entotheonellales</taxon>
        <taxon>Candidatus Entotheonellaceae</taxon>
        <taxon>Candidatus Entotheonella</taxon>
    </lineage>
</organism>
<evidence type="ECO:0000313" key="2">
    <source>
        <dbReference type="Proteomes" id="UP000019140"/>
    </source>
</evidence>
<proteinExistence type="predicted"/>
<keyword evidence="2" id="KW-1185">Reference proteome</keyword>
<dbReference type="AlphaFoldDB" id="W4L6C0"/>
<protein>
    <submittedName>
        <fullName evidence="1">Uncharacterized protein</fullName>
    </submittedName>
</protein>
<gene>
    <name evidence="1" type="ORF">ETSY2_52440</name>
</gene>
<comment type="caution">
    <text evidence="1">The sequence shown here is derived from an EMBL/GenBank/DDBJ whole genome shotgun (WGS) entry which is preliminary data.</text>
</comment>
<evidence type="ECO:0000313" key="1">
    <source>
        <dbReference type="EMBL" id="ETW92866.1"/>
    </source>
</evidence>
<sequence>MKGYSQPVAQATSELLISKVKTQCGRWNAIEPVTSVR</sequence>